<reference evidence="2 3" key="1">
    <citation type="submission" date="2014-03" db="EMBL/GenBank/DDBJ databases">
        <title>Draft Genome Sequences of 13 Willow Endophytes.</title>
        <authorList>
            <person name="Gan H.Y."/>
            <person name="Gan H.M."/>
            <person name="Savka M.A."/>
            <person name="Hudson A.O."/>
        </authorList>
    </citation>
    <scope>NUCLEOTIDE SEQUENCE [LARGE SCALE GENOMIC DNA]</scope>
    <source>
        <strain evidence="2 3">RIT293</strain>
    </source>
</reference>
<dbReference type="eggNOG" id="ENOG502Z89R">
    <property type="taxonomic scope" value="Bacteria"/>
</dbReference>
<dbReference type="AlphaFoldDB" id="A0A031G247"/>
<dbReference type="RefSeq" id="WP_036309376.1">
    <property type="nucleotide sequence ID" value="NZ_CP031421.1"/>
</dbReference>
<proteinExistence type="predicted"/>
<feature type="transmembrane region" description="Helical" evidence="1">
    <location>
        <begin position="398"/>
        <end position="428"/>
    </location>
</feature>
<feature type="transmembrane region" description="Helical" evidence="1">
    <location>
        <begin position="480"/>
        <end position="503"/>
    </location>
</feature>
<keyword evidence="1" id="KW-1133">Transmembrane helix</keyword>
<dbReference type="OrthoDB" id="3261041at2"/>
<feature type="transmembrane region" description="Helical" evidence="1">
    <location>
        <begin position="270"/>
        <end position="292"/>
    </location>
</feature>
<feature type="transmembrane region" description="Helical" evidence="1">
    <location>
        <begin position="134"/>
        <end position="162"/>
    </location>
</feature>
<feature type="transmembrane region" description="Helical" evidence="1">
    <location>
        <begin position="371"/>
        <end position="392"/>
    </location>
</feature>
<feature type="transmembrane region" description="Helical" evidence="1">
    <location>
        <begin position="325"/>
        <end position="342"/>
    </location>
</feature>
<dbReference type="EMBL" id="JFYO01000001">
    <property type="protein sequence ID" value="EZP29975.1"/>
    <property type="molecule type" value="Genomic_DNA"/>
</dbReference>
<feature type="transmembrane region" description="Helical" evidence="1">
    <location>
        <begin position="99"/>
        <end position="128"/>
    </location>
</feature>
<feature type="transmembrane region" description="Helical" evidence="1">
    <location>
        <begin position="205"/>
        <end position="223"/>
    </location>
</feature>
<feature type="transmembrane region" description="Helical" evidence="1">
    <location>
        <begin position="174"/>
        <end position="193"/>
    </location>
</feature>
<keyword evidence="1" id="KW-0472">Membrane</keyword>
<keyword evidence="1" id="KW-0812">Transmembrane</keyword>
<evidence type="ECO:0000256" key="1">
    <source>
        <dbReference type="SAM" id="Phobius"/>
    </source>
</evidence>
<keyword evidence="3" id="KW-1185">Reference proteome</keyword>
<accession>A0A031G247</accession>
<dbReference type="KEGG" id="moo:BWL13_01661"/>
<dbReference type="Proteomes" id="UP000024001">
    <property type="component" value="Unassembled WGS sequence"/>
</dbReference>
<name>A0A031G247_9MICO</name>
<feature type="transmembrane region" description="Helical" evidence="1">
    <location>
        <begin position="58"/>
        <end position="78"/>
    </location>
</feature>
<dbReference type="PATRIC" id="fig|273677.3.peg.595"/>
<dbReference type="GeneID" id="91432039"/>
<evidence type="ECO:0000313" key="3">
    <source>
        <dbReference type="Proteomes" id="UP000024001"/>
    </source>
</evidence>
<feature type="transmembrane region" description="Helical" evidence="1">
    <location>
        <begin position="449"/>
        <end position="468"/>
    </location>
</feature>
<evidence type="ECO:0000313" key="2">
    <source>
        <dbReference type="EMBL" id="EZP29975.1"/>
    </source>
</evidence>
<feature type="transmembrane region" description="Helical" evidence="1">
    <location>
        <begin position="299"/>
        <end position="319"/>
    </location>
</feature>
<gene>
    <name evidence="2" type="ORF">BW34_00609</name>
</gene>
<comment type="caution">
    <text evidence="2">The sequence shown here is derived from an EMBL/GenBank/DDBJ whole genome shotgun (WGS) entry which is preliminary data.</text>
</comment>
<feature type="transmembrane region" description="Helical" evidence="1">
    <location>
        <begin position="28"/>
        <end position="46"/>
    </location>
</feature>
<protein>
    <submittedName>
        <fullName evidence="2">Putative integral membrane transport protein</fullName>
    </submittedName>
</protein>
<organism evidence="2 3">
    <name type="scientific">Microbacterium oleivorans</name>
    <dbReference type="NCBI Taxonomy" id="273677"/>
    <lineage>
        <taxon>Bacteria</taxon>
        <taxon>Bacillati</taxon>
        <taxon>Actinomycetota</taxon>
        <taxon>Actinomycetes</taxon>
        <taxon>Micrococcales</taxon>
        <taxon>Microbacteriaceae</taxon>
        <taxon>Microbacterium</taxon>
    </lineage>
</organism>
<feature type="transmembrane region" description="Helical" evidence="1">
    <location>
        <begin position="230"/>
        <end position="250"/>
    </location>
</feature>
<sequence length="517" mass="53272">MVAHVLRLRLALLVGALNARPLVLLRRLAAFAVLALGVAAVCVALIRLDRVPDADAATLTVVGGSILVAGFFLVPLFSGADDPLDPRRFAVTGAEPRRVAWAVALASPLGVPGVVVIAIAAALVASWTDHGAPIGLSVLGAFLLVATSVLAARCAMAVSALALRDRRSPQLTGLMVTAAGVVVIPVAAFAFSLEWSGGLPTQLTEAAQVLAVTPFGAASAIAVRSGGGLVLSLLVAVGTLVALALLWRLLVHLTMATTERSVSLRERRGLGWFAVMPGVPGGAVAARSIVYWFSDPRHLANVIVVPIASVLIVTPLLVVGVPLPTVALIPPPILALFLGWLVHNDLAYDSTGVWLHISAGVRGVADRIGRLVPIVLIGVPLLALAITGSIWLHGRWAILPALVGVCVSLFATGLGLSSISSVAAPYAVSQPGEGPFEQPQRTGGSMAQAAVLFGALALTAPALWWGWLALSGDEDAAWTAFWSGVGVGATVLVLGVAIGGMLFERRTGRIMEFAETH</sequence>